<evidence type="ECO:0000256" key="3">
    <source>
        <dbReference type="ARBA" id="ARBA00022691"/>
    </source>
</evidence>
<evidence type="ECO:0000313" key="5">
    <source>
        <dbReference type="EMBL" id="MDJ1501805.1"/>
    </source>
</evidence>
<feature type="domain" description="Methyltransferase type 11" evidence="4">
    <location>
        <begin position="47"/>
        <end position="144"/>
    </location>
</feature>
<dbReference type="PANTHER" id="PTHR43464:SF19">
    <property type="entry name" value="UBIQUINONE BIOSYNTHESIS O-METHYLTRANSFERASE, MITOCHONDRIAL"/>
    <property type="match status" value="1"/>
</dbReference>
<dbReference type="PANTHER" id="PTHR43464">
    <property type="entry name" value="METHYLTRANSFERASE"/>
    <property type="match status" value="1"/>
</dbReference>
<dbReference type="Gene3D" id="3.40.50.150">
    <property type="entry name" value="Vaccinia Virus protein VP39"/>
    <property type="match status" value="1"/>
</dbReference>
<dbReference type="CDD" id="cd02440">
    <property type="entry name" value="AdoMet_MTases"/>
    <property type="match status" value="1"/>
</dbReference>
<dbReference type="Proteomes" id="UP001232063">
    <property type="component" value="Unassembled WGS sequence"/>
</dbReference>
<dbReference type="EMBL" id="JASJOU010000004">
    <property type="protein sequence ID" value="MDJ1501805.1"/>
    <property type="molecule type" value="Genomic_DNA"/>
</dbReference>
<gene>
    <name evidence="5" type="ORF">QNI22_14150</name>
</gene>
<dbReference type="RefSeq" id="WP_314511452.1">
    <property type="nucleotide sequence ID" value="NZ_JASJOU010000004.1"/>
</dbReference>
<reference evidence="5" key="1">
    <citation type="submission" date="2023-05" db="EMBL/GenBank/DDBJ databases">
        <authorList>
            <person name="Zhang X."/>
        </authorList>
    </citation>
    <scope>NUCLEOTIDE SEQUENCE</scope>
    <source>
        <strain evidence="5">BD1B2-1</strain>
    </source>
</reference>
<evidence type="ECO:0000313" key="6">
    <source>
        <dbReference type="Proteomes" id="UP001232063"/>
    </source>
</evidence>
<accession>A0AAE3R5K7</accession>
<dbReference type="GO" id="GO:0032259">
    <property type="term" value="P:methylation"/>
    <property type="evidence" value="ECO:0007669"/>
    <property type="project" value="UniProtKB-KW"/>
</dbReference>
<evidence type="ECO:0000259" key="4">
    <source>
        <dbReference type="Pfam" id="PF08241"/>
    </source>
</evidence>
<organism evidence="5 6">
    <name type="scientific">Xanthocytophaga agilis</name>
    <dbReference type="NCBI Taxonomy" id="3048010"/>
    <lineage>
        <taxon>Bacteria</taxon>
        <taxon>Pseudomonadati</taxon>
        <taxon>Bacteroidota</taxon>
        <taxon>Cytophagia</taxon>
        <taxon>Cytophagales</taxon>
        <taxon>Rhodocytophagaceae</taxon>
        <taxon>Xanthocytophaga</taxon>
    </lineage>
</organism>
<dbReference type="EC" id="2.1.-.-" evidence="5"/>
<keyword evidence="6" id="KW-1185">Reference proteome</keyword>
<name>A0AAE3R5K7_9BACT</name>
<protein>
    <submittedName>
        <fullName evidence="5">Class I SAM-dependent methyltransferase</fullName>
        <ecNumber evidence="5">2.1.-.-</ecNumber>
    </submittedName>
</protein>
<comment type="caution">
    <text evidence="5">The sequence shown here is derived from an EMBL/GenBank/DDBJ whole genome shotgun (WGS) entry which is preliminary data.</text>
</comment>
<keyword evidence="2 5" id="KW-0808">Transferase</keyword>
<evidence type="ECO:0000256" key="1">
    <source>
        <dbReference type="ARBA" id="ARBA00022603"/>
    </source>
</evidence>
<evidence type="ECO:0000256" key="2">
    <source>
        <dbReference type="ARBA" id="ARBA00022679"/>
    </source>
</evidence>
<keyword evidence="3" id="KW-0949">S-adenosyl-L-methionine</keyword>
<sequence>MKENCTLGTTGYATVIPKFIDATLAIDFTELHQDFLPYIPSNASRILDIGAGIGRDAFVLAQMGHSVVAVEPTHELRLVGEKLFDSKNIKWVDDSLPALSLLDDQLGLFDFILASGVWHHLNEEEQSRSMQRVAQLLIHNGIFALTLRHGPSGAGTHVFPINPKRTIQHASQLGLKPVLILENQPSLMKNKENVFWTKLVFQKQ</sequence>
<dbReference type="AlphaFoldDB" id="A0AAE3R5K7"/>
<dbReference type="SUPFAM" id="SSF53335">
    <property type="entry name" value="S-adenosyl-L-methionine-dependent methyltransferases"/>
    <property type="match status" value="1"/>
</dbReference>
<dbReference type="InterPro" id="IPR029063">
    <property type="entry name" value="SAM-dependent_MTases_sf"/>
</dbReference>
<proteinExistence type="predicted"/>
<keyword evidence="1 5" id="KW-0489">Methyltransferase</keyword>
<dbReference type="Pfam" id="PF08241">
    <property type="entry name" value="Methyltransf_11"/>
    <property type="match status" value="1"/>
</dbReference>
<dbReference type="InterPro" id="IPR013216">
    <property type="entry name" value="Methyltransf_11"/>
</dbReference>
<dbReference type="GO" id="GO:0008757">
    <property type="term" value="F:S-adenosylmethionine-dependent methyltransferase activity"/>
    <property type="evidence" value="ECO:0007669"/>
    <property type="project" value="InterPro"/>
</dbReference>